<dbReference type="InterPro" id="IPR039058">
    <property type="entry name" value="Yippee_fam"/>
</dbReference>
<evidence type="ECO:0000256" key="3">
    <source>
        <dbReference type="ARBA" id="ARBA00022833"/>
    </source>
</evidence>
<evidence type="ECO:0000259" key="5">
    <source>
        <dbReference type="PROSITE" id="PS51792"/>
    </source>
</evidence>
<evidence type="ECO:0000256" key="4">
    <source>
        <dbReference type="RuleBase" id="RU110713"/>
    </source>
</evidence>
<name>A0A5A7PXE4_STRAF</name>
<dbReference type="PANTHER" id="PTHR13848">
    <property type="entry name" value="PROTEIN YIPPEE-LIKE CG15309-RELATED"/>
    <property type="match status" value="1"/>
</dbReference>
<dbReference type="Proteomes" id="UP000325081">
    <property type="component" value="Unassembled WGS sequence"/>
</dbReference>
<evidence type="ECO:0000313" key="6">
    <source>
        <dbReference type="EMBL" id="GER37311.1"/>
    </source>
</evidence>
<gene>
    <name evidence="6" type="ORF">STAS_13719</name>
</gene>
<dbReference type="GO" id="GO:0046872">
    <property type="term" value="F:metal ion binding"/>
    <property type="evidence" value="ECO:0007669"/>
    <property type="project" value="UniProtKB-KW"/>
</dbReference>
<feature type="domain" description="Yippee" evidence="5">
    <location>
        <begin position="10"/>
        <end position="107"/>
    </location>
</feature>
<keyword evidence="7" id="KW-1185">Reference proteome</keyword>
<dbReference type="InterPro" id="IPR034751">
    <property type="entry name" value="Yippee"/>
</dbReference>
<evidence type="ECO:0000313" key="7">
    <source>
        <dbReference type="Proteomes" id="UP000325081"/>
    </source>
</evidence>
<dbReference type="OrthoDB" id="6407410at2759"/>
<evidence type="ECO:0000256" key="2">
    <source>
        <dbReference type="ARBA" id="ARBA00022723"/>
    </source>
</evidence>
<comment type="similarity">
    <text evidence="1 4">Belongs to the yippee family.</text>
</comment>
<dbReference type="PROSITE" id="PS51792">
    <property type="entry name" value="YIPPEE"/>
    <property type="match status" value="1"/>
</dbReference>
<keyword evidence="2" id="KW-0479">Metal-binding</keyword>
<proteinExistence type="inferred from homology"/>
<reference evidence="7" key="1">
    <citation type="journal article" date="2019" name="Curr. Biol.">
        <title>Genome Sequence of Striga asiatica Provides Insight into the Evolution of Plant Parasitism.</title>
        <authorList>
            <person name="Yoshida S."/>
            <person name="Kim S."/>
            <person name="Wafula E.K."/>
            <person name="Tanskanen J."/>
            <person name="Kim Y.M."/>
            <person name="Honaas L."/>
            <person name="Yang Z."/>
            <person name="Spallek T."/>
            <person name="Conn C.E."/>
            <person name="Ichihashi Y."/>
            <person name="Cheong K."/>
            <person name="Cui S."/>
            <person name="Der J.P."/>
            <person name="Gundlach H."/>
            <person name="Jiao Y."/>
            <person name="Hori C."/>
            <person name="Ishida J.K."/>
            <person name="Kasahara H."/>
            <person name="Kiba T."/>
            <person name="Kim M.S."/>
            <person name="Koo N."/>
            <person name="Laohavisit A."/>
            <person name="Lee Y.H."/>
            <person name="Lumba S."/>
            <person name="McCourt P."/>
            <person name="Mortimer J.C."/>
            <person name="Mutuku J.M."/>
            <person name="Nomura T."/>
            <person name="Sasaki-Sekimoto Y."/>
            <person name="Seto Y."/>
            <person name="Wang Y."/>
            <person name="Wakatake T."/>
            <person name="Sakakibara H."/>
            <person name="Demura T."/>
            <person name="Yamaguchi S."/>
            <person name="Yoneyama K."/>
            <person name="Manabe R.I."/>
            <person name="Nelson D.C."/>
            <person name="Schulman A.H."/>
            <person name="Timko M.P."/>
            <person name="dePamphilis C.W."/>
            <person name="Choi D."/>
            <person name="Shirasu K."/>
        </authorList>
    </citation>
    <scope>NUCLEOTIDE SEQUENCE [LARGE SCALE GENOMIC DNA]</scope>
    <source>
        <strain evidence="7">cv. UVA1</strain>
    </source>
</reference>
<sequence>MDDKDKIGSRLFCCFMCRNIVAATDNIVNKQFVAGTKRAFLFSEVTNVSEGPKADRLMISGKHMVSNVFCGDCGQILGWKYYQAYHENHKYKVGKTVLAKSKIAQAYDSTFY</sequence>
<dbReference type="Pfam" id="PF03226">
    <property type="entry name" value="Yippee-Mis18"/>
    <property type="match status" value="1"/>
</dbReference>
<comment type="caution">
    <text evidence="6">The sequence shown here is derived from an EMBL/GenBank/DDBJ whole genome shotgun (WGS) entry which is preliminary data.</text>
</comment>
<protein>
    <recommendedName>
        <fullName evidence="4">Protein yippee-like</fullName>
    </recommendedName>
</protein>
<evidence type="ECO:0000256" key="1">
    <source>
        <dbReference type="ARBA" id="ARBA00005613"/>
    </source>
</evidence>
<organism evidence="6 7">
    <name type="scientific">Striga asiatica</name>
    <name type="common">Asiatic witchweed</name>
    <name type="synonym">Buchnera asiatica</name>
    <dbReference type="NCBI Taxonomy" id="4170"/>
    <lineage>
        <taxon>Eukaryota</taxon>
        <taxon>Viridiplantae</taxon>
        <taxon>Streptophyta</taxon>
        <taxon>Embryophyta</taxon>
        <taxon>Tracheophyta</taxon>
        <taxon>Spermatophyta</taxon>
        <taxon>Magnoliopsida</taxon>
        <taxon>eudicotyledons</taxon>
        <taxon>Gunneridae</taxon>
        <taxon>Pentapetalae</taxon>
        <taxon>asterids</taxon>
        <taxon>lamiids</taxon>
        <taxon>Lamiales</taxon>
        <taxon>Orobanchaceae</taxon>
        <taxon>Buchnereae</taxon>
        <taxon>Striga</taxon>
    </lineage>
</organism>
<accession>A0A5A7PXE4</accession>
<keyword evidence="3" id="KW-0862">Zinc</keyword>
<dbReference type="EMBL" id="BKCP01005317">
    <property type="protein sequence ID" value="GER37311.1"/>
    <property type="molecule type" value="Genomic_DNA"/>
</dbReference>
<dbReference type="InterPro" id="IPR004910">
    <property type="entry name" value="Yippee/Mis18/Cereblon"/>
</dbReference>
<dbReference type="AlphaFoldDB" id="A0A5A7PXE4"/>